<dbReference type="PANTHER" id="PTHR11452">
    <property type="entry name" value="ALPHA-GALACTOSIDASE/ALPHA-N-ACETYLGALACTOSAMINIDASE"/>
    <property type="match status" value="1"/>
</dbReference>
<dbReference type="PANTHER" id="PTHR11452:SF75">
    <property type="entry name" value="ALPHA-GALACTOSIDASE MEL1"/>
    <property type="match status" value="1"/>
</dbReference>
<dbReference type="Proteomes" id="UP001589688">
    <property type="component" value="Unassembled WGS sequence"/>
</dbReference>
<evidence type="ECO:0000256" key="2">
    <source>
        <dbReference type="ARBA" id="ARBA00022801"/>
    </source>
</evidence>
<keyword evidence="3" id="KW-0326">Glycosidase</keyword>
<dbReference type="InterPro" id="IPR026444">
    <property type="entry name" value="Secre_tail"/>
</dbReference>
<keyword evidence="2" id="KW-0378">Hydrolase</keyword>
<sequence>MKRHLFIVLLLVVSLMAQAQQVKHGNWEISLDKNSKLMNIKKDGSMALSNVYASANFGFDGTDRKLATVKSTEAISTIFEEEEVADCFGTGKKYEFVYRFGSGLVMTQTFAFYDNKDLFFTQLSLSAESESMILRSNHLVPLATSTAQAIMPGDKTNRMLWVPWDNDGFIGYAANFLRTDMNSYNVTAIYHPADRYGLVMGAVDHDLWKNAIHVNATEYNKINELELMSGYTDEHSHDSIQLERRSYPHGTVKAATITSARFMFGCFDDWRLGMETYGRSCAMVNPRREWDGGTPYGWSSWGVMQTKISYDAIMDVADFLKDNVKIHGFHDEKGRIVLSLDAWWNDNLSLAQIKQFVAYCKENKMIPGLYYGPFCDFGGYGNNDVPGTGGRYKYKDLWLKQNGSYKKIDGAYCLDPTHPGTKLFMAHDMKKFKDWGIEYLKCDFMSNGAIEADSWYDSQCYTGMQAYNMGMAFLRKQAGDNIYLLLSIAPMFPAHYAHGRRISCDAWGSIDNTKYVMNNSSYGWWLNQVYFANDPDHLVMKTLDGNGKESEGVNRARITSGVITGSFIMGDNFSDRVDAGYPSLSRERALALLTNEEINEIPRTCQAFRPVEGNASSSQNAENLMTYENDKYVYLAAINYGKSVFASLKDNIPFERLGVDADRVEEIKELWTGNPVAVSSAGFTYDVPFSDARIYRITKKHSANSIPDIKKGHNSHIDIQTRGRKISVRSPQEDVQNIAVYDAMGQVVLIQEGTKGKRYYDLSMEDCATGIYIIQAIGSKEKKSHKVVLSSK</sequence>
<evidence type="ECO:0000256" key="4">
    <source>
        <dbReference type="SAM" id="SignalP"/>
    </source>
</evidence>
<feature type="signal peptide" evidence="4">
    <location>
        <begin position="1"/>
        <end position="19"/>
    </location>
</feature>
<dbReference type="RefSeq" id="WP_027952078.1">
    <property type="nucleotide sequence ID" value="NZ_JADU01000011.1"/>
</dbReference>
<protein>
    <submittedName>
        <fullName evidence="5">T9SS type A sorting domain-containing protein</fullName>
    </submittedName>
</protein>
<dbReference type="NCBIfam" id="TIGR04183">
    <property type="entry name" value="Por_Secre_tail"/>
    <property type="match status" value="1"/>
</dbReference>
<reference evidence="5 6" key="1">
    <citation type="submission" date="2024-09" db="EMBL/GenBank/DDBJ databases">
        <authorList>
            <person name="Sun Q."/>
            <person name="Mori K."/>
        </authorList>
    </citation>
    <scope>NUCLEOTIDE SEQUENCE [LARGE SCALE GENOMIC DNA]</scope>
    <source>
        <strain evidence="5 6">ATCC 51272</strain>
    </source>
</reference>
<name>A0ABV5ZHT5_9BACT</name>
<dbReference type="Gene3D" id="3.20.20.70">
    <property type="entry name" value="Aldolase class I"/>
    <property type="match status" value="1"/>
</dbReference>
<dbReference type="EMBL" id="JBHLZF010000001">
    <property type="protein sequence ID" value="MFB9896510.1"/>
    <property type="molecule type" value="Genomic_DNA"/>
</dbReference>
<keyword evidence="6" id="KW-1185">Reference proteome</keyword>
<evidence type="ECO:0000256" key="1">
    <source>
        <dbReference type="ARBA" id="ARBA00009743"/>
    </source>
</evidence>
<comment type="similarity">
    <text evidence="1">Belongs to the glycosyl hydrolase 27 family.</text>
</comment>
<proteinExistence type="inferred from homology"/>
<evidence type="ECO:0000256" key="3">
    <source>
        <dbReference type="ARBA" id="ARBA00023295"/>
    </source>
</evidence>
<dbReference type="InterPro" id="IPR017853">
    <property type="entry name" value="GH"/>
</dbReference>
<feature type="chain" id="PRO_5046279302" evidence="4">
    <location>
        <begin position="20"/>
        <end position="792"/>
    </location>
</feature>
<dbReference type="InterPro" id="IPR013785">
    <property type="entry name" value="Aldolase_TIM"/>
</dbReference>
<accession>A0ABV5ZHT5</accession>
<evidence type="ECO:0000313" key="6">
    <source>
        <dbReference type="Proteomes" id="UP001589688"/>
    </source>
</evidence>
<organism evidence="5 6">
    <name type="scientific">Hallella seregens ATCC 51272</name>
    <dbReference type="NCBI Taxonomy" id="1336250"/>
    <lineage>
        <taxon>Bacteria</taxon>
        <taxon>Pseudomonadati</taxon>
        <taxon>Bacteroidota</taxon>
        <taxon>Bacteroidia</taxon>
        <taxon>Bacteroidales</taxon>
        <taxon>Prevotellaceae</taxon>
        <taxon>Hallella</taxon>
    </lineage>
</organism>
<dbReference type="SUPFAM" id="SSF51445">
    <property type="entry name" value="(Trans)glycosidases"/>
    <property type="match status" value="1"/>
</dbReference>
<gene>
    <name evidence="5" type="ORF">ACFFK8_01400</name>
</gene>
<dbReference type="InterPro" id="IPR002241">
    <property type="entry name" value="Glyco_hydro_27"/>
</dbReference>
<evidence type="ECO:0000313" key="5">
    <source>
        <dbReference type="EMBL" id="MFB9896510.1"/>
    </source>
</evidence>
<keyword evidence="4" id="KW-0732">Signal</keyword>
<comment type="caution">
    <text evidence="5">The sequence shown here is derived from an EMBL/GenBank/DDBJ whole genome shotgun (WGS) entry which is preliminary data.</text>
</comment>